<feature type="domain" description="Peptidase S54 rhomboid" evidence="7">
    <location>
        <begin position="48"/>
        <end position="178"/>
    </location>
</feature>
<evidence type="ECO:0000256" key="2">
    <source>
        <dbReference type="ARBA" id="ARBA00022692"/>
    </source>
</evidence>
<evidence type="ECO:0000313" key="8">
    <source>
        <dbReference type="EMBL" id="MDT0582485.1"/>
    </source>
</evidence>
<dbReference type="SUPFAM" id="SSF144091">
    <property type="entry name" value="Rhomboid-like"/>
    <property type="match status" value="1"/>
</dbReference>
<comment type="subcellular location">
    <subcellularLocation>
        <location evidence="1">Membrane</location>
        <topology evidence="1">Multi-pass membrane protein</topology>
    </subcellularLocation>
</comment>
<reference evidence="8 9" key="1">
    <citation type="submission" date="2023-09" db="EMBL/GenBank/DDBJ databases">
        <authorList>
            <person name="Rey-Velasco X."/>
        </authorList>
    </citation>
    <scope>NUCLEOTIDE SEQUENCE [LARGE SCALE GENOMIC DNA]</scope>
    <source>
        <strain evidence="8 9">W409</strain>
    </source>
</reference>
<feature type="transmembrane region" description="Helical" evidence="6">
    <location>
        <begin position="88"/>
        <end position="104"/>
    </location>
</feature>
<dbReference type="InterPro" id="IPR022764">
    <property type="entry name" value="Peptidase_S54_rhomboid_dom"/>
</dbReference>
<dbReference type="InterPro" id="IPR050925">
    <property type="entry name" value="Rhomboid_protease_S54"/>
</dbReference>
<evidence type="ECO:0000256" key="1">
    <source>
        <dbReference type="ARBA" id="ARBA00004141"/>
    </source>
</evidence>
<feature type="region of interest" description="Disordered" evidence="5">
    <location>
        <begin position="196"/>
        <end position="231"/>
    </location>
</feature>
<name>A0AAW8R0S2_9ALTE</name>
<dbReference type="Pfam" id="PF01694">
    <property type="entry name" value="Rhomboid"/>
    <property type="match status" value="1"/>
</dbReference>
<keyword evidence="3 6" id="KW-1133">Transmembrane helix</keyword>
<keyword evidence="8" id="KW-0378">Hydrolase</keyword>
<feature type="transmembrane region" description="Helical" evidence="6">
    <location>
        <begin position="110"/>
        <end position="129"/>
    </location>
</feature>
<feature type="transmembrane region" description="Helical" evidence="6">
    <location>
        <begin position="136"/>
        <end position="154"/>
    </location>
</feature>
<keyword evidence="2 6" id="KW-0812">Transmembrane</keyword>
<dbReference type="GO" id="GO:0016020">
    <property type="term" value="C:membrane"/>
    <property type="evidence" value="ECO:0007669"/>
    <property type="project" value="UniProtKB-SubCell"/>
</dbReference>
<keyword evidence="4 6" id="KW-0472">Membrane</keyword>
<dbReference type="GO" id="GO:0006508">
    <property type="term" value="P:proteolysis"/>
    <property type="evidence" value="ECO:0007669"/>
    <property type="project" value="UniProtKB-KW"/>
</dbReference>
<feature type="transmembrane region" description="Helical" evidence="6">
    <location>
        <begin position="35"/>
        <end position="57"/>
    </location>
</feature>
<dbReference type="Gene3D" id="1.20.1540.10">
    <property type="entry name" value="Rhomboid-like"/>
    <property type="match status" value="1"/>
</dbReference>
<feature type="transmembrane region" description="Helical" evidence="6">
    <location>
        <begin position="166"/>
        <end position="182"/>
    </location>
</feature>
<dbReference type="EMBL" id="JAVRIE010000002">
    <property type="protein sequence ID" value="MDT0582485.1"/>
    <property type="molecule type" value="Genomic_DNA"/>
</dbReference>
<evidence type="ECO:0000256" key="4">
    <source>
        <dbReference type="ARBA" id="ARBA00023136"/>
    </source>
</evidence>
<dbReference type="RefSeq" id="WP_311361244.1">
    <property type="nucleotide sequence ID" value="NZ_JAVRIE010000002.1"/>
</dbReference>
<dbReference type="GO" id="GO:0004252">
    <property type="term" value="F:serine-type endopeptidase activity"/>
    <property type="evidence" value="ECO:0007669"/>
    <property type="project" value="InterPro"/>
</dbReference>
<accession>A0AAW8R0S2</accession>
<evidence type="ECO:0000256" key="6">
    <source>
        <dbReference type="SAM" id="Phobius"/>
    </source>
</evidence>
<evidence type="ECO:0000256" key="5">
    <source>
        <dbReference type="SAM" id="MobiDB-lite"/>
    </source>
</evidence>
<dbReference type="Proteomes" id="UP001249020">
    <property type="component" value="Unassembled WGS sequence"/>
</dbReference>
<evidence type="ECO:0000256" key="3">
    <source>
        <dbReference type="ARBA" id="ARBA00022989"/>
    </source>
</evidence>
<dbReference type="AlphaFoldDB" id="A0AAW8R0S2"/>
<comment type="caution">
    <text evidence="8">The sequence shown here is derived from an EMBL/GenBank/DDBJ whole genome shotgun (WGS) entry which is preliminary data.</text>
</comment>
<organism evidence="8 9">
    <name type="scientific">Brumicola blandensis</name>
    <dbReference type="NCBI Taxonomy" id="3075611"/>
    <lineage>
        <taxon>Bacteria</taxon>
        <taxon>Pseudomonadati</taxon>
        <taxon>Pseudomonadota</taxon>
        <taxon>Gammaproteobacteria</taxon>
        <taxon>Alteromonadales</taxon>
        <taxon>Alteromonadaceae</taxon>
        <taxon>Brumicola</taxon>
    </lineage>
</organism>
<proteinExistence type="predicted"/>
<dbReference type="PANTHER" id="PTHR43731:SF9">
    <property type="entry name" value="SLR1461 PROTEIN"/>
    <property type="match status" value="1"/>
</dbReference>
<dbReference type="PANTHER" id="PTHR43731">
    <property type="entry name" value="RHOMBOID PROTEASE"/>
    <property type="match status" value="1"/>
</dbReference>
<dbReference type="EC" id="3.4.21.-" evidence="8"/>
<dbReference type="InterPro" id="IPR035952">
    <property type="entry name" value="Rhomboid-like_sf"/>
</dbReference>
<keyword evidence="8" id="KW-0645">Protease</keyword>
<evidence type="ECO:0000259" key="7">
    <source>
        <dbReference type="Pfam" id="PF01694"/>
    </source>
</evidence>
<sequence>MNTSSLKNSILITAFAVGFIWCFKSFELNFKVDLSWLGVYPLTLHGLIGVITAPLIHGSLEHIFNNTLPMLVLGSFLIYGYPKTRWRVLITVWLLSGIGVWLFGRESYHIGASGLTHGVFFYLFVVSIFRRDKRSVVIMMVAFFMYGGMIMSIFPRQEGISFEYHLFGALAGVLCACLWHSLDPKPTVKAYHWEAEPESEDPVIGDQWRIDGQTEENDDSIQTVPNEKERH</sequence>
<gene>
    <name evidence="8" type="ORF">RM544_08030</name>
</gene>
<keyword evidence="9" id="KW-1185">Reference proteome</keyword>
<feature type="transmembrane region" description="Helical" evidence="6">
    <location>
        <begin position="63"/>
        <end position="81"/>
    </location>
</feature>
<feature type="transmembrane region" description="Helical" evidence="6">
    <location>
        <begin position="6"/>
        <end position="23"/>
    </location>
</feature>
<protein>
    <submittedName>
        <fullName evidence="8">Rhomboid family intramembrane serine protease</fullName>
        <ecNumber evidence="8">3.4.21.-</ecNumber>
    </submittedName>
</protein>
<evidence type="ECO:0000313" key="9">
    <source>
        <dbReference type="Proteomes" id="UP001249020"/>
    </source>
</evidence>